<dbReference type="Proteomes" id="UP000028681">
    <property type="component" value="Chromosome"/>
</dbReference>
<dbReference type="AlphaFoldDB" id="A0A076LL74"/>
<dbReference type="KEGG" id="ete:ETEE_2777"/>
<sequence>MKIIGSSPPIPALIGKNKTPAPIAVPNNPKTQRVSVLRHVVTLA</sequence>
<gene>
    <name evidence="1" type="ORF">ETEE_2777</name>
</gene>
<dbReference type="EMBL" id="CP006664">
    <property type="protein sequence ID" value="AIJ09210.1"/>
    <property type="molecule type" value="Genomic_DNA"/>
</dbReference>
<name>A0A076LL74_9GAMM</name>
<accession>A0A076LL74</accession>
<proteinExistence type="predicted"/>
<evidence type="ECO:0000313" key="1">
    <source>
        <dbReference type="EMBL" id="AIJ09210.1"/>
    </source>
</evidence>
<dbReference type="HOGENOM" id="CLU_3215563_0_0_6"/>
<evidence type="ECO:0000313" key="2">
    <source>
        <dbReference type="Proteomes" id="UP000028681"/>
    </source>
</evidence>
<organism evidence="1 2">
    <name type="scientific">Edwardsiella anguillarum ET080813</name>
    <dbReference type="NCBI Taxonomy" id="667120"/>
    <lineage>
        <taxon>Bacteria</taxon>
        <taxon>Pseudomonadati</taxon>
        <taxon>Pseudomonadota</taxon>
        <taxon>Gammaproteobacteria</taxon>
        <taxon>Enterobacterales</taxon>
        <taxon>Hafniaceae</taxon>
        <taxon>Edwardsiella</taxon>
    </lineage>
</organism>
<protein>
    <submittedName>
        <fullName evidence="1">Uncharacterized protein</fullName>
    </submittedName>
</protein>
<reference evidence="1 2" key="1">
    <citation type="journal article" date="2012" name="PLoS ONE">
        <title>Edwardsiella comparative phylogenomics reveal the new intra/inter-species taxonomic relationships, virulence evolution and niche adaptation mechanisms.</title>
        <authorList>
            <person name="Yang M."/>
            <person name="Lv Y."/>
            <person name="Xiao J."/>
            <person name="Wu H."/>
            <person name="Zheng H."/>
            <person name="Liu Q."/>
            <person name="Zhang Y."/>
            <person name="Wang Q."/>
        </authorList>
    </citation>
    <scope>NUCLEOTIDE SEQUENCE [LARGE SCALE GENOMIC DNA]</scope>
    <source>
        <strain evidence="2">080813</strain>
    </source>
</reference>